<evidence type="ECO:0000313" key="2">
    <source>
        <dbReference type="Proteomes" id="UP000199473"/>
    </source>
</evidence>
<sequence length="144" mass="16323">MTATEMNGRSRFAELVKLQTQGRRFIDSDQERKILEDGVVRYGLTLDEAVGMLRSATDNGSIALEGEIGVSARQLLKTLADRRNRVARDDFDRAVAFYKARASGGISGADAQRRVKRMMEELDLQPKATGRLIRSRRWYRMIEA</sequence>
<dbReference type="OrthoDB" id="7273354at2"/>
<dbReference type="STRING" id="1123062.SAMN02745775_1315"/>
<dbReference type="RefSeq" id="WP_092963591.1">
    <property type="nucleotide sequence ID" value="NZ_FOSQ01000031.1"/>
</dbReference>
<proteinExistence type="predicted"/>
<organism evidence="1 2">
    <name type="scientific">Falsiroseomonas stagni DSM 19981</name>
    <dbReference type="NCBI Taxonomy" id="1123062"/>
    <lineage>
        <taxon>Bacteria</taxon>
        <taxon>Pseudomonadati</taxon>
        <taxon>Pseudomonadota</taxon>
        <taxon>Alphaproteobacteria</taxon>
        <taxon>Acetobacterales</taxon>
        <taxon>Roseomonadaceae</taxon>
        <taxon>Falsiroseomonas</taxon>
    </lineage>
</organism>
<dbReference type="AlphaFoldDB" id="A0A1I4FEK9"/>
<name>A0A1I4FEK9_9PROT</name>
<keyword evidence="2" id="KW-1185">Reference proteome</keyword>
<dbReference type="EMBL" id="FOSQ01000031">
    <property type="protein sequence ID" value="SFL16354.1"/>
    <property type="molecule type" value="Genomic_DNA"/>
</dbReference>
<reference evidence="1 2" key="1">
    <citation type="submission" date="2016-10" db="EMBL/GenBank/DDBJ databases">
        <authorList>
            <person name="de Groot N.N."/>
        </authorList>
    </citation>
    <scope>NUCLEOTIDE SEQUENCE [LARGE SCALE GENOMIC DNA]</scope>
    <source>
        <strain evidence="1 2">DSM 19981</strain>
    </source>
</reference>
<gene>
    <name evidence="1" type="ORF">SAMN02745775_1315</name>
</gene>
<protein>
    <submittedName>
        <fullName evidence="1">Uncharacterized protein</fullName>
    </submittedName>
</protein>
<accession>A0A1I4FEK9</accession>
<evidence type="ECO:0000313" key="1">
    <source>
        <dbReference type="EMBL" id="SFL16354.1"/>
    </source>
</evidence>
<dbReference type="Proteomes" id="UP000199473">
    <property type="component" value="Unassembled WGS sequence"/>
</dbReference>